<evidence type="ECO:0000313" key="4">
    <source>
        <dbReference type="Proteomes" id="UP000430272"/>
    </source>
</evidence>
<reference evidence="3 4" key="1">
    <citation type="submission" date="2019-12" db="EMBL/GenBank/DDBJ databases">
        <title>Genomic-based taxomic classification of the family Erythrobacteraceae.</title>
        <authorList>
            <person name="Xu L."/>
        </authorList>
    </citation>
    <scope>NUCLEOTIDE SEQUENCE [LARGE SCALE GENOMIC DNA]</scope>
    <source>
        <strain evidence="3 4">JCM 17468</strain>
    </source>
</reference>
<feature type="transmembrane region" description="Helical" evidence="2">
    <location>
        <begin position="95"/>
        <end position="117"/>
    </location>
</feature>
<proteinExistence type="predicted"/>
<dbReference type="Proteomes" id="UP000430272">
    <property type="component" value="Unassembled WGS sequence"/>
</dbReference>
<dbReference type="RefSeq" id="WP_160660157.1">
    <property type="nucleotide sequence ID" value="NZ_BAABDV010000001.1"/>
</dbReference>
<evidence type="ECO:0000256" key="2">
    <source>
        <dbReference type="SAM" id="Phobius"/>
    </source>
</evidence>
<keyword evidence="4" id="KW-1185">Reference proteome</keyword>
<comment type="caution">
    <text evidence="3">The sequence shown here is derived from an EMBL/GenBank/DDBJ whole genome shotgun (WGS) entry which is preliminary data.</text>
</comment>
<organism evidence="3 4">
    <name type="scientific">Qipengyuania pelagi</name>
    <dbReference type="NCBI Taxonomy" id="994320"/>
    <lineage>
        <taxon>Bacteria</taxon>
        <taxon>Pseudomonadati</taxon>
        <taxon>Pseudomonadota</taxon>
        <taxon>Alphaproteobacteria</taxon>
        <taxon>Sphingomonadales</taxon>
        <taxon>Erythrobacteraceae</taxon>
        <taxon>Qipengyuania</taxon>
    </lineage>
</organism>
<dbReference type="OrthoDB" id="7392290at2"/>
<keyword evidence="2" id="KW-0812">Transmembrane</keyword>
<gene>
    <name evidence="3" type="ORF">GRI47_04565</name>
</gene>
<name>A0A844Y446_9SPHN</name>
<keyword evidence="2" id="KW-0472">Membrane</keyword>
<evidence type="ECO:0000256" key="1">
    <source>
        <dbReference type="SAM" id="MobiDB-lite"/>
    </source>
</evidence>
<dbReference type="AlphaFoldDB" id="A0A844Y446"/>
<dbReference type="Pfam" id="PF07332">
    <property type="entry name" value="Phage_holin_3_6"/>
    <property type="match status" value="1"/>
</dbReference>
<dbReference type="EMBL" id="WTYD01000001">
    <property type="protein sequence ID" value="MXO53280.1"/>
    <property type="molecule type" value="Genomic_DNA"/>
</dbReference>
<dbReference type="InterPro" id="IPR009937">
    <property type="entry name" value="Phage_holin_3_6"/>
</dbReference>
<feature type="compositionally biased region" description="Acidic residues" evidence="1">
    <location>
        <begin position="36"/>
        <end position="47"/>
    </location>
</feature>
<feature type="transmembrane region" description="Helical" evidence="2">
    <location>
        <begin position="123"/>
        <end position="144"/>
    </location>
</feature>
<evidence type="ECO:0000313" key="3">
    <source>
        <dbReference type="EMBL" id="MXO53280.1"/>
    </source>
</evidence>
<accession>A0A844Y446</accession>
<protein>
    <submittedName>
        <fullName evidence="3">Phage holin family protein</fullName>
    </submittedName>
</protein>
<feature type="region of interest" description="Disordered" evidence="1">
    <location>
        <begin position="1"/>
        <end position="48"/>
    </location>
</feature>
<sequence length="159" mass="17026">MRTTHTAQEPDGLGKIEGERTAFAPSSSHSAREAAEVFEEQAEQDELAEPRHSLTDDLFALLDDGKTYFEAELAFQKSRTSFVANRAKMAVTYGAAAFGILHLALIAVTVGIVIALAPLVGPWIATLIVGGVLIALGIICVRMLKGKIDDIRAAFKGDE</sequence>
<keyword evidence="2" id="KW-1133">Transmembrane helix</keyword>